<accession>A0AB36K6N3</accession>
<gene>
    <name evidence="1" type="ORF">BZG09_08915</name>
</gene>
<dbReference type="AlphaFoldDB" id="A0AB36K6N3"/>
<dbReference type="InterPro" id="IPR047727">
    <property type="entry name" value="Sce7725-like"/>
</dbReference>
<dbReference type="Proteomes" id="UP000188726">
    <property type="component" value="Unassembled WGS sequence"/>
</dbReference>
<comment type="caution">
    <text evidence="1">The sequence shown here is derived from an EMBL/GenBank/DDBJ whole genome shotgun (WGS) entry which is preliminary data.</text>
</comment>
<dbReference type="NCBIfam" id="NF033831">
    <property type="entry name" value="sce7725_fam"/>
    <property type="match status" value="1"/>
</dbReference>
<reference evidence="1 2" key="1">
    <citation type="journal article" date="2017" name="Genome Announc.">
        <title>Draft Genome Sequences of Salinivibrio proteolyticus, Salinivibrio sharmensis, Salinivibrio siamensis, Salinivibrio costicola subsp. alcaliphilus, Salinivibrio costicola subsp. vallismortis, and 29 New Isolates Belonging to the Genus Salinivibrio.</title>
        <authorList>
            <person name="Lopez-Hermoso C."/>
            <person name="de la Haba R.R."/>
            <person name="Sanchez-Porro C."/>
            <person name="Bayliss S.C."/>
            <person name="Feil E.J."/>
            <person name="Ventosa A."/>
        </authorList>
    </citation>
    <scope>NUCLEOTIDE SEQUENCE [LARGE SCALE GENOMIC DNA]</scope>
    <source>
        <strain evidence="1 2">IC202</strain>
    </source>
</reference>
<evidence type="ECO:0000313" key="1">
    <source>
        <dbReference type="EMBL" id="OOE44059.1"/>
    </source>
</evidence>
<evidence type="ECO:0000313" key="2">
    <source>
        <dbReference type="Proteomes" id="UP000188726"/>
    </source>
</evidence>
<name>A0AB36K6N3_9GAMM</name>
<keyword evidence="1" id="KW-0067">ATP-binding</keyword>
<dbReference type="EMBL" id="MUEO01000018">
    <property type="protein sequence ID" value="OOE44059.1"/>
    <property type="molecule type" value="Genomic_DNA"/>
</dbReference>
<proteinExistence type="predicted"/>
<dbReference type="RefSeq" id="WP_077458542.1">
    <property type="nucleotide sequence ID" value="NZ_MUEN01000030.1"/>
</dbReference>
<dbReference type="GO" id="GO:0005524">
    <property type="term" value="F:ATP binding"/>
    <property type="evidence" value="ECO:0007669"/>
    <property type="project" value="UniProtKB-KW"/>
</dbReference>
<keyword evidence="1" id="KW-0547">Nucleotide-binding</keyword>
<organism evidence="1 2">
    <name type="scientific">Salinivibrio kushneri</name>
    <dbReference type="NCBI Taxonomy" id="1908198"/>
    <lineage>
        <taxon>Bacteria</taxon>
        <taxon>Pseudomonadati</taxon>
        <taxon>Pseudomonadota</taxon>
        <taxon>Gammaproteobacteria</taxon>
        <taxon>Vibrionales</taxon>
        <taxon>Vibrionaceae</taxon>
        <taxon>Salinivibrio</taxon>
    </lineage>
</organism>
<sequence>MYYPYFRGKQFELITIRDMAGVFSDNNFIPVIEPVRESLGGLKKALSAVHAAEGHAIVIVNPYHGDHQEDGAGITALLQDEFIGTSNIRAGVLLRNEMTIDEAMDCYNQHLDHNPVLVHAGCNVPKSLAAALENDMPGLTNVFVEEHSKLLYRRHFDKSTRILIRDGFKRQRNADYPELEEFSDLHVTYKDLGMAGFGDFLMVGDAYSESGGPAYAVAIHLTFIDPDKDDVMYVYHFVSDTKDTPSDPAGKFGQALDKLIAKLDSGTSNILETEAIKEFKALHEKGHFPGLGYVKKLSMKHHIETLADYLG</sequence>
<protein>
    <submittedName>
        <fullName evidence="1">ATP-binding protein</fullName>
    </submittedName>
</protein>